<evidence type="ECO:0000313" key="2">
    <source>
        <dbReference type="EMBL" id="KAK1932563.1"/>
    </source>
</evidence>
<gene>
    <name evidence="2" type="ORF">P3T76_012147</name>
</gene>
<dbReference type="Proteomes" id="UP001259832">
    <property type="component" value="Unassembled WGS sequence"/>
</dbReference>
<dbReference type="EMBL" id="JASMQC010000029">
    <property type="protein sequence ID" value="KAK1932563.1"/>
    <property type="molecule type" value="Genomic_DNA"/>
</dbReference>
<keyword evidence="3" id="KW-1185">Reference proteome</keyword>
<evidence type="ECO:0000256" key="1">
    <source>
        <dbReference type="SAM" id="MobiDB-lite"/>
    </source>
</evidence>
<evidence type="ECO:0000313" key="3">
    <source>
        <dbReference type="Proteomes" id="UP001259832"/>
    </source>
</evidence>
<feature type="compositionally biased region" description="Basic and acidic residues" evidence="1">
    <location>
        <begin position="1"/>
        <end position="12"/>
    </location>
</feature>
<proteinExistence type="predicted"/>
<accession>A0AAD9G659</accession>
<name>A0AAD9G659_9STRA</name>
<comment type="caution">
    <text evidence="2">The sequence shown here is derived from an EMBL/GenBank/DDBJ whole genome shotgun (WGS) entry which is preliminary data.</text>
</comment>
<organism evidence="2 3">
    <name type="scientific">Phytophthora citrophthora</name>
    <dbReference type="NCBI Taxonomy" id="4793"/>
    <lineage>
        <taxon>Eukaryota</taxon>
        <taxon>Sar</taxon>
        <taxon>Stramenopiles</taxon>
        <taxon>Oomycota</taxon>
        <taxon>Peronosporomycetes</taxon>
        <taxon>Peronosporales</taxon>
        <taxon>Peronosporaceae</taxon>
        <taxon>Phytophthora</taxon>
    </lineage>
</organism>
<sequence length="72" mass="7508">MGVHEAGDHDGLEPETGSQDLEQESLAAVESMELDSVAAVEARSHSAVESEQVAVGPRNVACGLHRALEAAR</sequence>
<dbReference type="AlphaFoldDB" id="A0AAD9G659"/>
<reference evidence="2" key="1">
    <citation type="submission" date="2023-08" db="EMBL/GenBank/DDBJ databases">
        <title>Reference Genome Resource for the Citrus Pathogen Phytophthora citrophthora.</title>
        <authorList>
            <person name="Moller H."/>
            <person name="Coetzee B."/>
            <person name="Rose L.J."/>
            <person name="Van Niekerk J.M."/>
        </authorList>
    </citation>
    <scope>NUCLEOTIDE SEQUENCE</scope>
    <source>
        <strain evidence="2">STE-U-9442</strain>
    </source>
</reference>
<feature type="region of interest" description="Disordered" evidence="1">
    <location>
        <begin position="1"/>
        <end position="24"/>
    </location>
</feature>
<protein>
    <submittedName>
        <fullName evidence="2">Uncharacterized protein</fullName>
    </submittedName>
</protein>